<reference evidence="2" key="1">
    <citation type="submission" date="2018-11" db="EMBL/GenBank/DDBJ databases">
        <authorList>
            <person name="Grassa J C."/>
        </authorList>
    </citation>
    <scope>NUCLEOTIDE SEQUENCE [LARGE SCALE GENOMIC DNA]</scope>
</reference>
<feature type="compositionally biased region" description="Low complexity" evidence="1">
    <location>
        <begin position="40"/>
        <end position="56"/>
    </location>
</feature>
<accession>A0A803QHQ9</accession>
<keyword evidence="3" id="KW-1185">Reference proteome</keyword>
<proteinExistence type="predicted"/>
<dbReference type="Proteomes" id="UP000596661">
    <property type="component" value="Chromosome 9"/>
</dbReference>
<sequence>MSRDQSARNFNREAQTEEDPERRNPRSKPQPQNEENDIDSGSSSSQSRTPSRYTTSGLVETAQGGLYQVHKGDLHDHLNTILRVSSQTPCNDEEPRDPQLGDQGINNCTNLPTAQAATTRVNIPANMLQ</sequence>
<dbReference type="Gramene" id="evm.model.09.901">
    <property type="protein sequence ID" value="cds.evm.model.09.901"/>
    <property type="gene ID" value="evm.TU.09.901"/>
</dbReference>
<feature type="region of interest" description="Disordered" evidence="1">
    <location>
        <begin position="1"/>
        <end position="59"/>
    </location>
</feature>
<dbReference type="AlphaFoldDB" id="A0A803QHQ9"/>
<feature type="compositionally biased region" description="Basic and acidic residues" evidence="1">
    <location>
        <begin position="1"/>
        <end position="24"/>
    </location>
</feature>
<dbReference type="EMBL" id="UZAU01000740">
    <property type="status" value="NOT_ANNOTATED_CDS"/>
    <property type="molecule type" value="Genomic_DNA"/>
</dbReference>
<name>A0A803QHQ9_CANSA</name>
<feature type="region of interest" description="Disordered" evidence="1">
    <location>
        <begin position="86"/>
        <end position="105"/>
    </location>
</feature>
<evidence type="ECO:0000313" key="3">
    <source>
        <dbReference type="Proteomes" id="UP000596661"/>
    </source>
</evidence>
<reference evidence="2" key="2">
    <citation type="submission" date="2021-03" db="UniProtKB">
        <authorList>
            <consortium name="EnsemblPlants"/>
        </authorList>
    </citation>
    <scope>IDENTIFICATION</scope>
</reference>
<evidence type="ECO:0000313" key="2">
    <source>
        <dbReference type="EnsemblPlants" id="cds.evm.model.09.901"/>
    </source>
</evidence>
<evidence type="ECO:0000256" key="1">
    <source>
        <dbReference type="SAM" id="MobiDB-lite"/>
    </source>
</evidence>
<protein>
    <submittedName>
        <fullName evidence="2">Uncharacterized protein</fullName>
    </submittedName>
</protein>
<dbReference type="EnsemblPlants" id="evm.model.09.901">
    <property type="protein sequence ID" value="cds.evm.model.09.901"/>
    <property type="gene ID" value="evm.TU.09.901"/>
</dbReference>
<organism evidence="2 3">
    <name type="scientific">Cannabis sativa</name>
    <name type="common">Hemp</name>
    <name type="synonym">Marijuana</name>
    <dbReference type="NCBI Taxonomy" id="3483"/>
    <lineage>
        <taxon>Eukaryota</taxon>
        <taxon>Viridiplantae</taxon>
        <taxon>Streptophyta</taxon>
        <taxon>Embryophyta</taxon>
        <taxon>Tracheophyta</taxon>
        <taxon>Spermatophyta</taxon>
        <taxon>Magnoliopsida</taxon>
        <taxon>eudicotyledons</taxon>
        <taxon>Gunneridae</taxon>
        <taxon>Pentapetalae</taxon>
        <taxon>rosids</taxon>
        <taxon>fabids</taxon>
        <taxon>Rosales</taxon>
        <taxon>Cannabaceae</taxon>
        <taxon>Cannabis</taxon>
    </lineage>
</organism>